<name>A0A5R9GRJ0_9PROT</name>
<protein>
    <submittedName>
        <fullName evidence="1">Uncharacterized protein</fullName>
    </submittedName>
</protein>
<dbReference type="AlphaFoldDB" id="A0A5R9GRJ0"/>
<organism evidence="1 2">
    <name type="scientific">Mariprofundus erugo</name>
    <dbReference type="NCBI Taxonomy" id="2528639"/>
    <lineage>
        <taxon>Bacteria</taxon>
        <taxon>Pseudomonadati</taxon>
        <taxon>Pseudomonadota</taxon>
        <taxon>Candidatius Mariprofundia</taxon>
        <taxon>Mariprofundales</taxon>
        <taxon>Mariprofundaceae</taxon>
        <taxon>Mariprofundus</taxon>
    </lineage>
</organism>
<sequence length="90" mass="10042">MQYLKQTHGMSPLFFLCLAKEKPPDYFDLNPIARLMAALLPAGTRHDALRMVATPLLFAMRIQVIPADLQGGEASFSYVGSRMEGVRIFV</sequence>
<dbReference type="Proteomes" id="UP000306585">
    <property type="component" value="Unassembled WGS sequence"/>
</dbReference>
<dbReference type="RefSeq" id="WP_138239424.1">
    <property type="nucleotide sequence ID" value="NZ_VBRY01000007.1"/>
</dbReference>
<gene>
    <name evidence="1" type="ORF">FEF65_08785</name>
</gene>
<reference evidence="1 2" key="1">
    <citation type="journal article" date="2019" name="Appl. Environ. Microbiol.">
        <title>Environmental Evidence and Genomic Insight of Iron-oxidizing Bacteria Preference Towards More Corrosion Resistant Stainless Steel at Higher Salinities.</title>
        <authorList>
            <person name="Garrison C.E."/>
            <person name="Price K.A."/>
            <person name="Field E.K."/>
        </authorList>
    </citation>
    <scope>NUCLEOTIDE SEQUENCE [LARGE SCALE GENOMIC DNA]</scope>
    <source>
        <strain evidence="1 2">P3</strain>
    </source>
</reference>
<accession>A0A5R9GRJ0</accession>
<evidence type="ECO:0000313" key="1">
    <source>
        <dbReference type="EMBL" id="TLS67033.1"/>
    </source>
</evidence>
<dbReference type="EMBL" id="VBRY01000007">
    <property type="protein sequence ID" value="TLS67033.1"/>
    <property type="molecule type" value="Genomic_DNA"/>
</dbReference>
<proteinExistence type="predicted"/>
<evidence type="ECO:0000313" key="2">
    <source>
        <dbReference type="Proteomes" id="UP000306585"/>
    </source>
</evidence>
<comment type="caution">
    <text evidence="1">The sequence shown here is derived from an EMBL/GenBank/DDBJ whole genome shotgun (WGS) entry which is preliminary data.</text>
</comment>
<keyword evidence="2" id="KW-1185">Reference proteome</keyword>